<evidence type="ECO:0000256" key="1">
    <source>
        <dbReference type="SAM" id="SignalP"/>
    </source>
</evidence>
<dbReference type="EMBL" id="LKKS01000131">
    <property type="protein sequence ID" value="KPM59594.1"/>
    <property type="molecule type" value="Genomic_DNA"/>
</dbReference>
<dbReference type="AlphaFoldDB" id="A0A0P7D2B3"/>
<evidence type="ECO:0000313" key="2">
    <source>
        <dbReference type="EMBL" id="KPM59594.1"/>
    </source>
</evidence>
<feature type="signal peptide" evidence="1">
    <location>
        <begin position="1"/>
        <end position="17"/>
    </location>
</feature>
<evidence type="ECO:0000313" key="3">
    <source>
        <dbReference type="Proteomes" id="UP000050437"/>
    </source>
</evidence>
<proteinExistence type="predicted"/>
<organism evidence="2 3">
    <name type="scientific">Pseudomonas putida</name>
    <name type="common">Arthrobacter siderocapsulatus</name>
    <dbReference type="NCBI Taxonomy" id="303"/>
    <lineage>
        <taxon>Bacteria</taxon>
        <taxon>Pseudomonadati</taxon>
        <taxon>Pseudomonadota</taxon>
        <taxon>Gammaproteobacteria</taxon>
        <taxon>Pseudomonadales</taxon>
        <taxon>Pseudomonadaceae</taxon>
        <taxon>Pseudomonas</taxon>
    </lineage>
</organism>
<gene>
    <name evidence="2" type="ORF">HB13667_24680</name>
</gene>
<dbReference type="InterPro" id="IPR054817">
    <property type="entry name" value="Glycosyl_F510_1955-like"/>
</dbReference>
<dbReference type="Gene3D" id="2.130.10.10">
    <property type="entry name" value="YVTN repeat-like/Quinoprotein amine dehydrogenase"/>
    <property type="match status" value="1"/>
</dbReference>
<dbReference type="SUPFAM" id="SSF110296">
    <property type="entry name" value="Oligoxyloglucan reducing end-specific cellobiohydrolase"/>
    <property type="match status" value="1"/>
</dbReference>
<dbReference type="GO" id="GO:0016787">
    <property type="term" value="F:hydrolase activity"/>
    <property type="evidence" value="ECO:0007669"/>
    <property type="project" value="UniProtKB-KW"/>
</dbReference>
<sequence length="301" mass="32078">MALIFLLRGAARLGLLAAVTIVAACGDAAVTLEHVHGLAFSPDGQQLSIPSHHGLAVYSQGRWSKAPGPAHDYMGYSVTRQAIYSSGHPARGSGLVNPFGVIKSSDGGRTWQQLGLQGESDFHLLASGYDSATLYVYNTRPNSRMSVPGLYYSRNDGANWQRASAQGIGEAPTALAVHPSDHRLVAVATGAGLYLSRDAGQRFRAVVEGEQVVSVTFSLDGSSLWFGSYGDAAKLSRLDLKTREITPLGVPELDEDAIAYLAQNPVQPKEWATATFKRDVYLSKDAGTTWSAIAKAGQTLE</sequence>
<dbReference type="InterPro" id="IPR015943">
    <property type="entry name" value="WD40/YVTN_repeat-like_dom_sf"/>
</dbReference>
<keyword evidence="1" id="KW-0732">Signal</keyword>
<feature type="chain" id="PRO_5006137423" evidence="1">
    <location>
        <begin position="18"/>
        <end position="301"/>
    </location>
</feature>
<name>A0A0P7D2B3_PSEPU</name>
<dbReference type="NCBIfam" id="NF045728">
    <property type="entry name" value="glycosyl_F510_1955"/>
    <property type="match status" value="1"/>
</dbReference>
<accession>A0A0P7D2B3</accession>
<protein>
    <submittedName>
        <fullName evidence="2">Glycosyl hydrolase</fullName>
    </submittedName>
</protein>
<dbReference type="Proteomes" id="UP000050437">
    <property type="component" value="Unassembled WGS sequence"/>
</dbReference>
<keyword evidence="2" id="KW-0378">Hydrolase</keyword>
<reference evidence="2 3" key="1">
    <citation type="submission" date="2015-10" db="EMBL/GenBank/DDBJ databases">
        <title>Pseudomonas putida clinical strains.</title>
        <authorList>
            <person name="Molina L."/>
            <person name="Udaondo Z."/>
        </authorList>
    </citation>
    <scope>NUCLEOTIDE SEQUENCE [LARGE SCALE GENOMIC DNA]</scope>
    <source>
        <strain evidence="2 3">HB13667</strain>
    </source>
</reference>
<comment type="caution">
    <text evidence="2">The sequence shown here is derived from an EMBL/GenBank/DDBJ whole genome shotgun (WGS) entry which is preliminary data.</text>
</comment>